<dbReference type="Pfam" id="PF06803">
    <property type="entry name" value="DUF1232"/>
    <property type="match status" value="1"/>
</dbReference>
<dbReference type="PIRSF" id="PIRSF031804">
    <property type="entry name" value="UCP031804"/>
    <property type="match status" value="1"/>
</dbReference>
<sequence length="114" mass="12699">MDNSDYTETSFWEKVKTYAKAAGRETIETALKLYYTLQDKETPGWAKTTIIGALVYFIAPVDTVPDLLPGGYVDDLGALAAAAWTVASHIKDEHVEKAKQTLRQWFDEDGEPAE</sequence>
<dbReference type="OrthoDB" id="9804184at2"/>
<evidence type="ECO:0000256" key="3">
    <source>
        <dbReference type="ARBA" id="ARBA00022989"/>
    </source>
</evidence>
<name>A0A545TZH8_9GAMM</name>
<keyword evidence="3" id="KW-1133">Transmembrane helix</keyword>
<comment type="caution">
    <text evidence="6">The sequence shown here is derived from an EMBL/GenBank/DDBJ whole genome shotgun (WGS) entry which is preliminary data.</text>
</comment>
<protein>
    <submittedName>
        <fullName evidence="6">DUF1232 domain-containing protein</fullName>
    </submittedName>
</protein>
<gene>
    <name evidence="6" type="ORF">FKG94_07765</name>
</gene>
<dbReference type="AlphaFoldDB" id="A0A545TZH8"/>
<dbReference type="RefSeq" id="WP_142903632.1">
    <property type="nucleotide sequence ID" value="NZ_ML660090.1"/>
</dbReference>
<evidence type="ECO:0000313" key="6">
    <source>
        <dbReference type="EMBL" id="TQV82616.1"/>
    </source>
</evidence>
<organism evidence="6 7">
    <name type="scientific">Exilibacterium tricleocarpae</name>
    <dbReference type="NCBI Taxonomy" id="2591008"/>
    <lineage>
        <taxon>Bacteria</taxon>
        <taxon>Pseudomonadati</taxon>
        <taxon>Pseudomonadota</taxon>
        <taxon>Gammaproteobacteria</taxon>
        <taxon>Cellvibrionales</taxon>
        <taxon>Cellvibrionaceae</taxon>
        <taxon>Exilibacterium</taxon>
    </lineage>
</organism>
<proteinExistence type="predicted"/>
<keyword evidence="4" id="KW-0472">Membrane</keyword>
<dbReference type="Proteomes" id="UP000319732">
    <property type="component" value="Unassembled WGS sequence"/>
</dbReference>
<evidence type="ECO:0000259" key="5">
    <source>
        <dbReference type="Pfam" id="PF06803"/>
    </source>
</evidence>
<evidence type="ECO:0000256" key="2">
    <source>
        <dbReference type="ARBA" id="ARBA00022692"/>
    </source>
</evidence>
<reference evidence="6 7" key="1">
    <citation type="submission" date="2019-06" db="EMBL/GenBank/DDBJ databases">
        <title>Whole genome sequence for Cellvibrionaceae sp. R142.</title>
        <authorList>
            <person name="Wang G."/>
        </authorList>
    </citation>
    <scope>NUCLEOTIDE SEQUENCE [LARGE SCALE GENOMIC DNA]</scope>
    <source>
        <strain evidence="6 7">R142</strain>
    </source>
</reference>
<feature type="domain" description="DUF1232" evidence="5">
    <location>
        <begin position="46"/>
        <end position="80"/>
    </location>
</feature>
<dbReference type="GO" id="GO:0012505">
    <property type="term" value="C:endomembrane system"/>
    <property type="evidence" value="ECO:0007669"/>
    <property type="project" value="UniProtKB-SubCell"/>
</dbReference>
<dbReference type="EMBL" id="VHSG01000007">
    <property type="protein sequence ID" value="TQV82616.1"/>
    <property type="molecule type" value="Genomic_DNA"/>
</dbReference>
<evidence type="ECO:0000313" key="7">
    <source>
        <dbReference type="Proteomes" id="UP000319732"/>
    </source>
</evidence>
<keyword evidence="2" id="KW-0812">Transmembrane</keyword>
<accession>A0A545TZH8</accession>
<dbReference type="InterPro" id="IPR010652">
    <property type="entry name" value="DUF1232"/>
</dbReference>
<evidence type="ECO:0000256" key="1">
    <source>
        <dbReference type="ARBA" id="ARBA00004127"/>
    </source>
</evidence>
<dbReference type="InterPro" id="IPR016983">
    <property type="entry name" value="UCP031804"/>
</dbReference>
<keyword evidence="7" id="KW-1185">Reference proteome</keyword>
<evidence type="ECO:0000256" key="4">
    <source>
        <dbReference type="ARBA" id="ARBA00023136"/>
    </source>
</evidence>
<comment type="subcellular location">
    <subcellularLocation>
        <location evidence="1">Endomembrane system</location>
        <topology evidence="1">Multi-pass membrane protein</topology>
    </subcellularLocation>
</comment>